<dbReference type="Proteomes" id="UP000053477">
    <property type="component" value="Unassembled WGS sequence"/>
</dbReference>
<organism evidence="2 3">
    <name type="scientific">Schizopora paradoxa</name>
    <dbReference type="NCBI Taxonomy" id="27342"/>
    <lineage>
        <taxon>Eukaryota</taxon>
        <taxon>Fungi</taxon>
        <taxon>Dikarya</taxon>
        <taxon>Basidiomycota</taxon>
        <taxon>Agaricomycotina</taxon>
        <taxon>Agaricomycetes</taxon>
        <taxon>Hymenochaetales</taxon>
        <taxon>Schizoporaceae</taxon>
        <taxon>Schizopora</taxon>
    </lineage>
</organism>
<dbReference type="InterPro" id="IPR036537">
    <property type="entry name" value="Adaptor_Cbl_N_dom_sf"/>
</dbReference>
<feature type="compositionally biased region" description="Basic and acidic residues" evidence="1">
    <location>
        <begin position="499"/>
        <end position="520"/>
    </location>
</feature>
<feature type="region of interest" description="Disordered" evidence="1">
    <location>
        <begin position="333"/>
        <end position="569"/>
    </location>
</feature>
<dbReference type="InterPro" id="IPR059179">
    <property type="entry name" value="MLKL-like_MCAfunc"/>
</dbReference>
<proteinExistence type="predicted"/>
<accession>A0A0H2RMR4</accession>
<feature type="compositionally biased region" description="Acidic residues" evidence="1">
    <location>
        <begin position="428"/>
        <end position="443"/>
    </location>
</feature>
<feature type="region of interest" description="Disordered" evidence="1">
    <location>
        <begin position="232"/>
        <end position="253"/>
    </location>
</feature>
<dbReference type="AlphaFoldDB" id="A0A0H2RMR4"/>
<reference evidence="2 3" key="1">
    <citation type="submission" date="2015-04" db="EMBL/GenBank/DDBJ databases">
        <title>Complete genome sequence of Schizopora paradoxa KUC8140, a cosmopolitan wood degrader in East Asia.</title>
        <authorList>
            <consortium name="DOE Joint Genome Institute"/>
            <person name="Min B."/>
            <person name="Park H."/>
            <person name="Jang Y."/>
            <person name="Kim J.-J."/>
            <person name="Kim K.H."/>
            <person name="Pangilinan J."/>
            <person name="Lipzen A."/>
            <person name="Riley R."/>
            <person name="Grigoriev I.V."/>
            <person name="Spatafora J.W."/>
            <person name="Choi I.-G."/>
        </authorList>
    </citation>
    <scope>NUCLEOTIDE SEQUENCE [LARGE SCALE GENOMIC DNA]</scope>
    <source>
        <strain evidence="2 3">KUC8140</strain>
    </source>
</reference>
<evidence type="ECO:0000313" key="3">
    <source>
        <dbReference type="Proteomes" id="UP000053477"/>
    </source>
</evidence>
<dbReference type="CDD" id="cd21037">
    <property type="entry name" value="MLKL_NTD"/>
    <property type="match status" value="1"/>
</dbReference>
<gene>
    <name evidence="2" type="ORF">SCHPADRAFT_940630</name>
</gene>
<dbReference type="GO" id="GO:0007166">
    <property type="term" value="P:cell surface receptor signaling pathway"/>
    <property type="evidence" value="ECO:0007669"/>
    <property type="project" value="InterPro"/>
</dbReference>
<feature type="compositionally biased region" description="Basic and acidic residues" evidence="1">
    <location>
        <begin position="551"/>
        <end position="562"/>
    </location>
</feature>
<feature type="compositionally biased region" description="Acidic residues" evidence="1">
    <location>
        <begin position="521"/>
        <end position="545"/>
    </location>
</feature>
<protein>
    <submittedName>
        <fullName evidence="2">Uncharacterized protein</fullName>
    </submittedName>
</protein>
<evidence type="ECO:0000256" key="1">
    <source>
        <dbReference type="SAM" id="MobiDB-lite"/>
    </source>
</evidence>
<sequence length="596" mass="66658">MPIYDLDEQGIPITSPKAPRTKLADDFTLAITSQMEVVSTSPSDSLQVQDWWINLSSLEYAGVVLTSLKAVAHVTPLGSPLKMCIGFAQAIVENVKHMHSFRASEDYLSKRVTETLRIILEALQNRAHGDAQQLKQDLRPLELIMEDIAFFTGKQKKKNSFQRFKDAKDDLKKVFQYNSDLNDSLRQLNMKLMLDVDCVVKSIRLAQKQGHDELMNELAHVKALVGKEERPVDASYGGSETWTNYDNEDSDSDLDDYGHNYANAPAYGNDTDSDVDERIPESDYFTRASVAASDREANVARGELIGTYDSGYANAINEELDSDEEEEWPRTDVAYGPEGSVREGDSGSPSLNAVKTHRESKKWTSYDFEDSDSDFEYHDNVPIHGTDIDSDDEGTPESNNFDCASVTASDTEVNAARKERAGTYNSEYPDEVDEDLDSDDSEVDWPRTDDVVGLGDSDSESDLELEVNVPAARWDGPDDRREESEDDDSDRESIASSTRSDRADASVGRNKQEQEYRDPGEWSDSDDSDCEIAESADFDSSDDEYLYTNRSDTHRDEDHREWQAGSGQATQVYNGGSYNVAITNTNTTYSSSSITW</sequence>
<dbReference type="InParanoid" id="A0A0H2RMR4"/>
<feature type="compositionally biased region" description="Polar residues" evidence="1">
    <location>
        <begin position="396"/>
        <end position="412"/>
    </location>
</feature>
<dbReference type="Gene3D" id="1.20.930.20">
    <property type="entry name" value="Adaptor protein Cbl, N-terminal domain"/>
    <property type="match status" value="1"/>
</dbReference>
<dbReference type="EMBL" id="KQ085964">
    <property type="protein sequence ID" value="KLO13164.1"/>
    <property type="molecule type" value="Genomic_DNA"/>
</dbReference>
<keyword evidence="3" id="KW-1185">Reference proteome</keyword>
<evidence type="ECO:0000313" key="2">
    <source>
        <dbReference type="EMBL" id="KLO13164.1"/>
    </source>
</evidence>
<name>A0A0H2RMR4_9AGAM</name>